<evidence type="ECO:0000313" key="3">
    <source>
        <dbReference type="EMBL" id="CAB4897596.1"/>
    </source>
</evidence>
<sequence length="196" mass="20390">MSGVGAYRGVPTLAGFDRRRLDTAGDSSVALPRSGAVGTVPSMSSYSPAEEQRLPPDDDLTNRRVTVGMIGVGVVLLAVGLASSSGTPTTVGATFLVLAGPIYLLGRANAGRHPAVAWWPTDGPNPGERTAVRGDATTVLVRTVGWDAVTGRDGTAVVILVERQGIRAWAYRARHDLPTLADLGLTPDGRPRVAPD</sequence>
<organism evidence="3">
    <name type="scientific">freshwater metagenome</name>
    <dbReference type="NCBI Taxonomy" id="449393"/>
    <lineage>
        <taxon>unclassified sequences</taxon>
        <taxon>metagenomes</taxon>
        <taxon>ecological metagenomes</taxon>
    </lineage>
</organism>
<keyword evidence="2" id="KW-1133">Transmembrane helix</keyword>
<feature type="transmembrane region" description="Helical" evidence="2">
    <location>
        <begin position="89"/>
        <end position="106"/>
    </location>
</feature>
<feature type="compositionally biased region" description="Basic and acidic residues" evidence="1">
    <location>
        <begin position="50"/>
        <end position="60"/>
    </location>
</feature>
<protein>
    <submittedName>
        <fullName evidence="3">Unannotated protein</fullName>
    </submittedName>
</protein>
<gene>
    <name evidence="3" type="ORF">UFOPK3564_00388</name>
</gene>
<accession>A0A6J7FPV4</accession>
<name>A0A6J7FPV4_9ZZZZ</name>
<reference evidence="3" key="1">
    <citation type="submission" date="2020-05" db="EMBL/GenBank/DDBJ databases">
        <authorList>
            <person name="Chiriac C."/>
            <person name="Salcher M."/>
            <person name="Ghai R."/>
            <person name="Kavagutti S V."/>
        </authorList>
    </citation>
    <scope>NUCLEOTIDE SEQUENCE</scope>
</reference>
<keyword evidence="2" id="KW-0812">Transmembrane</keyword>
<evidence type="ECO:0000256" key="1">
    <source>
        <dbReference type="SAM" id="MobiDB-lite"/>
    </source>
</evidence>
<proteinExistence type="predicted"/>
<keyword evidence="2" id="KW-0472">Membrane</keyword>
<dbReference type="AlphaFoldDB" id="A0A6J7FPV4"/>
<feature type="region of interest" description="Disordered" evidence="1">
    <location>
        <begin position="27"/>
        <end position="60"/>
    </location>
</feature>
<dbReference type="EMBL" id="CAFBMK010000012">
    <property type="protein sequence ID" value="CAB4897596.1"/>
    <property type="molecule type" value="Genomic_DNA"/>
</dbReference>
<feature type="transmembrane region" description="Helical" evidence="2">
    <location>
        <begin position="65"/>
        <end position="83"/>
    </location>
</feature>
<evidence type="ECO:0000256" key="2">
    <source>
        <dbReference type="SAM" id="Phobius"/>
    </source>
</evidence>